<evidence type="ECO:0000313" key="2">
    <source>
        <dbReference type="EMBL" id="JAT12280.1"/>
    </source>
</evidence>
<evidence type="ECO:0000313" key="3">
    <source>
        <dbReference type="EMBL" id="JAT22654.1"/>
    </source>
</evidence>
<proteinExistence type="predicted"/>
<accession>A0A1B6LGF7</accession>
<dbReference type="EMBL" id="GEBQ01027697">
    <property type="protein sequence ID" value="JAT12280.1"/>
    <property type="molecule type" value="Transcribed_RNA"/>
</dbReference>
<dbReference type="PANTHER" id="PTHR33332">
    <property type="entry name" value="REVERSE TRANSCRIPTASE DOMAIN-CONTAINING PROTEIN"/>
    <property type="match status" value="1"/>
</dbReference>
<dbReference type="InterPro" id="IPR000477">
    <property type="entry name" value="RT_dom"/>
</dbReference>
<dbReference type="EMBL" id="GEBQ01017323">
    <property type="protein sequence ID" value="JAT22654.1"/>
    <property type="molecule type" value="Transcribed_RNA"/>
</dbReference>
<gene>
    <name evidence="2" type="ORF">g.33540</name>
    <name evidence="3" type="ORF">g.33542</name>
</gene>
<dbReference type="InterPro" id="IPR043502">
    <property type="entry name" value="DNA/RNA_pol_sf"/>
</dbReference>
<evidence type="ECO:0000259" key="1">
    <source>
        <dbReference type="PROSITE" id="PS50878"/>
    </source>
</evidence>
<dbReference type="GO" id="GO:0071897">
    <property type="term" value="P:DNA biosynthetic process"/>
    <property type="evidence" value="ECO:0007669"/>
    <property type="project" value="UniProtKB-ARBA"/>
</dbReference>
<dbReference type="PROSITE" id="PS50878">
    <property type="entry name" value="RT_POL"/>
    <property type="match status" value="1"/>
</dbReference>
<reference evidence="3" key="1">
    <citation type="submission" date="2015-11" db="EMBL/GenBank/DDBJ databases">
        <title>De novo transcriptome assembly of four potential Pierce s Disease insect vectors from Arizona vineyards.</title>
        <authorList>
            <person name="Tassone E.E."/>
        </authorList>
    </citation>
    <scope>NUCLEOTIDE SEQUENCE</scope>
</reference>
<sequence>MVDFEILLGKLEAIGIRGIALNWFRSFLVGRRQQVKIGNTYSSIVLVEAGVPQGSVSSAILFLIFINDLLNLIFNGTVIAFADDISIFYTHKDQGIIGQLINRDLFMLREWCLSNKMQINVSKTKYINFDFLGFDMPLPLKFHSRTCNLYLCDCQALEKVNSIKYLGVIFDEKLTFQQHITNLHKMLRLSIRTFYFLRNFCSTSLLRSLYFALINSRLQYGIVCWGGTYKYLLEKLRITQNYFLRIILKKNKRESSFPLFLQMKILPFQHLFIFKVLRLFFIRSGNVRTNLNYNTRFNTNQQFRLPKVNRSIFRHSFCYLGPKYFNKLPAVIKNTNNLNKFCKIITDWLFSIQDPDFLNNILV</sequence>
<dbReference type="Pfam" id="PF00078">
    <property type="entry name" value="RVT_1"/>
    <property type="match status" value="1"/>
</dbReference>
<dbReference type="SUPFAM" id="SSF56672">
    <property type="entry name" value="DNA/RNA polymerases"/>
    <property type="match status" value="1"/>
</dbReference>
<organism evidence="3">
    <name type="scientific">Graphocephala atropunctata</name>
    <dbReference type="NCBI Taxonomy" id="36148"/>
    <lineage>
        <taxon>Eukaryota</taxon>
        <taxon>Metazoa</taxon>
        <taxon>Ecdysozoa</taxon>
        <taxon>Arthropoda</taxon>
        <taxon>Hexapoda</taxon>
        <taxon>Insecta</taxon>
        <taxon>Pterygota</taxon>
        <taxon>Neoptera</taxon>
        <taxon>Paraneoptera</taxon>
        <taxon>Hemiptera</taxon>
        <taxon>Auchenorrhyncha</taxon>
        <taxon>Membracoidea</taxon>
        <taxon>Cicadellidae</taxon>
        <taxon>Cicadellinae</taxon>
        <taxon>Cicadellini</taxon>
        <taxon>Graphocephala</taxon>
    </lineage>
</organism>
<feature type="domain" description="Reverse transcriptase" evidence="1">
    <location>
        <begin position="1"/>
        <end position="136"/>
    </location>
</feature>
<dbReference type="AlphaFoldDB" id="A0A1B6LGF7"/>
<protein>
    <recommendedName>
        <fullName evidence="1">Reverse transcriptase domain-containing protein</fullName>
    </recommendedName>
</protein>
<name>A0A1B6LGF7_9HEMI</name>